<evidence type="ECO:0008006" key="3">
    <source>
        <dbReference type="Google" id="ProtNLM"/>
    </source>
</evidence>
<evidence type="ECO:0000313" key="1">
    <source>
        <dbReference type="EMBL" id="EGG19157.1"/>
    </source>
</evidence>
<dbReference type="InterPro" id="IPR011989">
    <property type="entry name" value="ARM-like"/>
</dbReference>
<dbReference type="EMBL" id="GL883016">
    <property type="protein sequence ID" value="EGG19157.1"/>
    <property type="molecule type" value="Genomic_DNA"/>
</dbReference>
<proteinExistence type="predicted"/>
<dbReference type="GeneID" id="14871092"/>
<protein>
    <recommendedName>
        <fullName evidence="3">Armadillo-like helical domain-containing protein</fullName>
    </recommendedName>
</protein>
<dbReference type="InterPro" id="IPR016024">
    <property type="entry name" value="ARM-type_fold"/>
</dbReference>
<dbReference type="RefSeq" id="XP_004366790.1">
    <property type="nucleotide sequence ID" value="XM_004366733.1"/>
</dbReference>
<accession>F4PZC8</accession>
<dbReference type="SUPFAM" id="SSF48371">
    <property type="entry name" value="ARM repeat"/>
    <property type="match status" value="1"/>
</dbReference>
<sequence length="664" mass="77811">MNRDNNSNNDGKDKDSVDRFKDIIEKKIRQCINNNNNKKECIDILTKEIIDMSDSMFDCVQIKDQEILSCLELISIIDTKFGGSSHSNNSDDDARSSYQIIVLQWSLVVAVLNQYKVIKNDDLQNKVTDRITAMYDQLIKYLSFRETYLFGVILEESKLSNHQIINDHLMIHLNQRAKLLPKMVEDLKDEKKQFFAAMAIRSLVYTSDDWECQDIFKESILKQLMKIINDKFKFIRNEKEKDKEKENIIILYLYNESVRLVTNLTLISQGMELIGNNDSLLKFICDLLKQGNPNYKVMMSCSLYTLANIIITKEEWRDRLIDRYGLLTIIMDLTKNPSVYAQSSEELSNVIASLPCIAPLPWATMEMIIPFVKQYYMHDAIHGRNVAQFLDAFTMHPEFVVSVIKRYGLDQYILDSLDRDIDLYNSDWFFMLDYTLRTLNAIMNKDADSPSLTRIFTYEQLHLRLLRLLQIQENYRITDHVIIIMSNLIRLTPVPYLIKSRLVQEMTSLVYRFNLDLNGIKVSDYHGQSGMALIERKVQIDDVLARSILPLFYDIIDRASDEEQEFHQLIQQGMLLMFHRIYPCLNTTHVIATYIDCFDLLFNRMNQPANQILLQAHLFQLGFDSFERKPSDENNDIQVIKDFLVFFTPDDYLNSHCLFQESLF</sequence>
<dbReference type="Proteomes" id="UP000007797">
    <property type="component" value="Unassembled WGS sequence"/>
</dbReference>
<gene>
    <name evidence="1" type="ORF">DFA_02404</name>
</gene>
<keyword evidence="2" id="KW-1185">Reference proteome</keyword>
<reference evidence="2" key="1">
    <citation type="journal article" date="2011" name="Genome Res.">
        <title>Phylogeny-wide analysis of social amoeba genomes highlights ancient origins for complex intercellular communication.</title>
        <authorList>
            <person name="Heidel A.J."/>
            <person name="Lawal H.M."/>
            <person name="Felder M."/>
            <person name="Schilde C."/>
            <person name="Helps N.R."/>
            <person name="Tunggal B."/>
            <person name="Rivero F."/>
            <person name="John U."/>
            <person name="Schleicher M."/>
            <person name="Eichinger L."/>
            <person name="Platzer M."/>
            <person name="Noegel A.A."/>
            <person name="Schaap P."/>
            <person name="Gloeckner G."/>
        </authorList>
    </citation>
    <scope>NUCLEOTIDE SEQUENCE [LARGE SCALE GENOMIC DNA]</scope>
    <source>
        <strain evidence="2">SH3</strain>
    </source>
</reference>
<evidence type="ECO:0000313" key="2">
    <source>
        <dbReference type="Proteomes" id="UP000007797"/>
    </source>
</evidence>
<dbReference type="AlphaFoldDB" id="F4PZC8"/>
<dbReference type="Gene3D" id="1.25.10.10">
    <property type="entry name" value="Leucine-rich Repeat Variant"/>
    <property type="match status" value="1"/>
</dbReference>
<name>F4PZC8_CACFS</name>
<dbReference type="KEGG" id="dfa:DFA_02404"/>
<organism evidence="1 2">
    <name type="scientific">Cavenderia fasciculata</name>
    <name type="common">Slime mold</name>
    <name type="synonym">Dictyostelium fasciculatum</name>
    <dbReference type="NCBI Taxonomy" id="261658"/>
    <lineage>
        <taxon>Eukaryota</taxon>
        <taxon>Amoebozoa</taxon>
        <taxon>Evosea</taxon>
        <taxon>Eumycetozoa</taxon>
        <taxon>Dictyostelia</taxon>
        <taxon>Acytosteliales</taxon>
        <taxon>Cavenderiaceae</taxon>
        <taxon>Cavenderia</taxon>
    </lineage>
</organism>